<dbReference type="InterPro" id="IPR018107">
    <property type="entry name" value="Na-dicarboxylate_symporter_CS"/>
</dbReference>
<keyword evidence="7 9" id="KW-0472">Membrane</keyword>
<dbReference type="VEuPathDB" id="VectorBase:LDEU004062"/>
<evidence type="ECO:0000256" key="6">
    <source>
        <dbReference type="ARBA" id="ARBA00022989"/>
    </source>
</evidence>
<dbReference type="InterPro" id="IPR050746">
    <property type="entry name" value="DAACS"/>
</dbReference>
<dbReference type="GO" id="GO:0098712">
    <property type="term" value="P:L-glutamate import across plasma membrane"/>
    <property type="evidence" value="ECO:0007669"/>
    <property type="project" value="TreeGrafter"/>
</dbReference>
<proteinExistence type="inferred from homology"/>
<evidence type="ECO:0000256" key="5">
    <source>
        <dbReference type="ARBA" id="ARBA00022847"/>
    </source>
</evidence>
<evidence type="ECO:0000256" key="2">
    <source>
        <dbReference type="ARBA" id="ARBA00006148"/>
    </source>
</evidence>
<feature type="transmembrane region" description="Helical" evidence="9">
    <location>
        <begin position="95"/>
        <end position="115"/>
    </location>
</feature>
<comment type="similarity">
    <text evidence="2 9">Belongs to the dicarboxylate/amino acid:cation symporter (DAACS) (TC 2.A.23) family.</text>
</comment>
<dbReference type="GO" id="GO:0015501">
    <property type="term" value="F:glutamate:sodium symporter activity"/>
    <property type="evidence" value="ECO:0007669"/>
    <property type="project" value="TreeGrafter"/>
</dbReference>
<dbReference type="PANTHER" id="PTHR11958:SF99">
    <property type="entry name" value="SODIUM-DEPENDENT EXCITATORY AMINO ACID TRANSPORTER GLT-6-RELATED"/>
    <property type="match status" value="1"/>
</dbReference>
<dbReference type="SUPFAM" id="SSF118215">
    <property type="entry name" value="Proton glutamate symport protein"/>
    <property type="match status" value="1"/>
</dbReference>
<evidence type="ECO:0000256" key="1">
    <source>
        <dbReference type="ARBA" id="ARBA00004141"/>
    </source>
</evidence>
<dbReference type="Gene3D" id="1.10.3860.10">
    <property type="entry name" value="Sodium:dicarboxylate symporter"/>
    <property type="match status" value="1"/>
</dbReference>
<dbReference type="OrthoDB" id="6433691at2759"/>
<evidence type="ECO:0000313" key="12">
    <source>
        <dbReference type="Proteomes" id="UP000288716"/>
    </source>
</evidence>
<dbReference type="Proteomes" id="UP000288716">
    <property type="component" value="Unassembled WGS sequence"/>
</dbReference>
<dbReference type="GO" id="GO:0070778">
    <property type="term" value="P:L-aspartate transmembrane transport"/>
    <property type="evidence" value="ECO:0007669"/>
    <property type="project" value="TreeGrafter"/>
</dbReference>
<evidence type="ECO:0000256" key="4">
    <source>
        <dbReference type="ARBA" id="ARBA00022692"/>
    </source>
</evidence>
<sequence>MEADANAKVPMLGKGGGGTHTAHGGNGVQTTVRMSQPPQSFLATVLYSMKENALLVFTILGVILGILLGCLMRYGNFSDPTKALISFPGEILMRMLKMLILPLIVSSLIAGLAQLDAKVSHQLVTQCLDTHFSRFSMLFRNQTRRSLNNNIEYSVAVY</sequence>
<name>A0A443SKB0_9ACAR</name>
<dbReference type="GO" id="GO:0015175">
    <property type="term" value="F:neutral L-amino acid transmembrane transporter activity"/>
    <property type="evidence" value="ECO:0007669"/>
    <property type="project" value="TreeGrafter"/>
</dbReference>
<comment type="subcellular location">
    <subcellularLocation>
        <location evidence="1 9">Membrane</location>
        <topology evidence="1 9">Multi-pass membrane protein</topology>
    </subcellularLocation>
</comment>
<accession>A0A443SKB0</accession>
<gene>
    <name evidence="11" type="ORF">B4U80_09765</name>
</gene>
<protein>
    <recommendedName>
        <fullName evidence="9">Amino acid transporter</fullName>
    </recommendedName>
</protein>
<dbReference type="PRINTS" id="PR00173">
    <property type="entry name" value="EDTRNSPORT"/>
</dbReference>
<evidence type="ECO:0000256" key="7">
    <source>
        <dbReference type="ARBA" id="ARBA00023136"/>
    </source>
</evidence>
<evidence type="ECO:0000256" key="3">
    <source>
        <dbReference type="ARBA" id="ARBA00022448"/>
    </source>
</evidence>
<feature type="region of interest" description="Disordered" evidence="10">
    <location>
        <begin position="1"/>
        <end position="23"/>
    </location>
</feature>
<dbReference type="PANTHER" id="PTHR11958">
    <property type="entry name" value="SODIUM/DICARBOXYLATE SYMPORTER-RELATED"/>
    <property type="match status" value="1"/>
</dbReference>
<feature type="compositionally biased region" description="Gly residues" evidence="10">
    <location>
        <begin position="13"/>
        <end position="23"/>
    </location>
</feature>
<feature type="transmembrane region" description="Helical" evidence="9">
    <location>
        <begin position="53"/>
        <end position="74"/>
    </location>
</feature>
<keyword evidence="6 9" id="KW-1133">Transmembrane helix</keyword>
<keyword evidence="3 9" id="KW-0813">Transport</keyword>
<dbReference type="PROSITE" id="PS00713">
    <property type="entry name" value="NA_DICARBOXYL_SYMP_1"/>
    <property type="match status" value="1"/>
</dbReference>
<dbReference type="EMBL" id="NCKV01001645">
    <property type="protein sequence ID" value="RWS27978.1"/>
    <property type="molecule type" value="Genomic_DNA"/>
</dbReference>
<reference evidence="11 12" key="1">
    <citation type="journal article" date="2018" name="Gigascience">
        <title>Genomes of trombidid mites reveal novel predicted allergens and laterally-transferred genes associated with secondary metabolism.</title>
        <authorList>
            <person name="Dong X."/>
            <person name="Chaisiri K."/>
            <person name="Xia D."/>
            <person name="Armstrong S.D."/>
            <person name="Fang Y."/>
            <person name="Donnelly M.J."/>
            <person name="Kadowaki T."/>
            <person name="McGarry J.W."/>
            <person name="Darby A.C."/>
            <person name="Makepeace B.L."/>
        </authorList>
    </citation>
    <scope>NUCLEOTIDE SEQUENCE [LARGE SCALE GENOMIC DNA]</scope>
    <source>
        <strain evidence="11">UoL-UT</strain>
    </source>
</reference>
<dbReference type="GO" id="GO:0005886">
    <property type="term" value="C:plasma membrane"/>
    <property type="evidence" value="ECO:0007669"/>
    <property type="project" value="TreeGrafter"/>
</dbReference>
<keyword evidence="12" id="KW-1185">Reference proteome</keyword>
<keyword evidence="4 9" id="KW-0812">Transmembrane</keyword>
<dbReference type="InterPro" id="IPR036458">
    <property type="entry name" value="Na:dicarbo_symporter_sf"/>
</dbReference>
<keyword evidence="5 9" id="KW-0769">Symport</keyword>
<organism evidence="11 12">
    <name type="scientific">Leptotrombidium deliense</name>
    <dbReference type="NCBI Taxonomy" id="299467"/>
    <lineage>
        <taxon>Eukaryota</taxon>
        <taxon>Metazoa</taxon>
        <taxon>Ecdysozoa</taxon>
        <taxon>Arthropoda</taxon>
        <taxon>Chelicerata</taxon>
        <taxon>Arachnida</taxon>
        <taxon>Acari</taxon>
        <taxon>Acariformes</taxon>
        <taxon>Trombidiformes</taxon>
        <taxon>Prostigmata</taxon>
        <taxon>Anystina</taxon>
        <taxon>Parasitengona</taxon>
        <taxon>Trombiculoidea</taxon>
        <taxon>Trombiculidae</taxon>
        <taxon>Leptotrombidium</taxon>
    </lineage>
</organism>
<evidence type="ECO:0000256" key="10">
    <source>
        <dbReference type="SAM" id="MobiDB-lite"/>
    </source>
</evidence>
<dbReference type="STRING" id="299467.A0A443SKB0"/>
<dbReference type="InterPro" id="IPR001991">
    <property type="entry name" value="Na-dicarboxylate_symporter"/>
</dbReference>
<evidence type="ECO:0000256" key="8">
    <source>
        <dbReference type="ARBA" id="ARBA00023180"/>
    </source>
</evidence>
<evidence type="ECO:0000313" key="11">
    <source>
        <dbReference type="EMBL" id="RWS27978.1"/>
    </source>
</evidence>
<keyword evidence="8" id="KW-0325">Glycoprotein</keyword>
<dbReference type="Pfam" id="PF00375">
    <property type="entry name" value="SDF"/>
    <property type="match status" value="1"/>
</dbReference>
<comment type="caution">
    <text evidence="9">Lacks conserved residue(s) required for the propagation of feature annotation.</text>
</comment>
<dbReference type="AlphaFoldDB" id="A0A443SKB0"/>
<evidence type="ECO:0000256" key="9">
    <source>
        <dbReference type="RuleBase" id="RU361216"/>
    </source>
</evidence>
<comment type="caution">
    <text evidence="11">The sequence shown here is derived from an EMBL/GenBank/DDBJ whole genome shotgun (WGS) entry which is preliminary data.</text>
</comment>
<dbReference type="GO" id="GO:0005313">
    <property type="term" value="F:L-glutamate transmembrane transporter activity"/>
    <property type="evidence" value="ECO:0007669"/>
    <property type="project" value="TreeGrafter"/>
</dbReference>